<dbReference type="Proteomes" id="UP001195724">
    <property type="component" value="Unassembled WGS sequence"/>
</dbReference>
<dbReference type="SUPFAM" id="SSF56801">
    <property type="entry name" value="Acetyl-CoA synthetase-like"/>
    <property type="match status" value="1"/>
</dbReference>
<dbReference type="EMBL" id="JAFBCL010000001">
    <property type="protein sequence ID" value="MBM7810313.1"/>
    <property type="molecule type" value="Genomic_DNA"/>
</dbReference>
<protein>
    <submittedName>
        <fullName evidence="4">Acyl--CoA ligase</fullName>
    </submittedName>
    <submittedName>
        <fullName evidence="3">Fatty acid CoA ligase FadD22</fullName>
    </submittedName>
</protein>
<dbReference type="EMBL" id="CP072788">
    <property type="protein sequence ID" value="QTR04466.1"/>
    <property type="molecule type" value="Genomic_DNA"/>
</dbReference>
<dbReference type="Gene3D" id="3.40.50.12780">
    <property type="entry name" value="N-terminal domain of ligase-like"/>
    <property type="match status" value="1"/>
</dbReference>
<reference evidence="3 6" key="1">
    <citation type="submission" date="2021-01" db="EMBL/GenBank/DDBJ databases">
        <title>Sequencing the genomes of 1000 actinobacteria strains.</title>
        <authorList>
            <person name="Klenk H.-P."/>
        </authorList>
    </citation>
    <scope>NUCLEOTIDE SEQUENCE [LARGE SCALE GENOMIC DNA]</scope>
    <source>
        <strain evidence="3 6">DSM 44581</strain>
    </source>
</reference>
<organism evidence="4 5">
    <name type="scientific">Saccharothrix algeriensis</name>
    <dbReference type="NCBI Taxonomy" id="173560"/>
    <lineage>
        <taxon>Bacteria</taxon>
        <taxon>Bacillati</taxon>
        <taxon>Actinomycetota</taxon>
        <taxon>Actinomycetes</taxon>
        <taxon>Pseudonocardiales</taxon>
        <taxon>Pseudonocardiaceae</taxon>
        <taxon>Saccharothrix</taxon>
    </lineage>
</organism>
<dbReference type="RefSeq" id="WP_204841303.1">
    <property type="nucleotide sequence ID" value="NZ_JAFBCL010000001.1"/>
</dbReference>
<dbReference type="InterPro" id="IPR050237">
    <property type="entry name" value="ATP-dep_AMP-bd_enzyme"/>
</dbReference>
<dbReference type="AlphaFoldDB" id="A0A8T8I155"/>
<accession>A0A8T8I155</accession>
<evidence type="ECO:0000313" key="3">
    <source>
        <dbReference type="EMBL" id="MBM7810313.1"/>
    </source>
</evidence>
<evidence type="ECO:0000313" key="5">
    <source>
        <dbReference type="Proteomes" id="UP000671828"/>
    </source>
</evidence>
<gene>
    <name evidence="4" type="ORF">J7S33_06165</name>
    <name evidence="3" type="ORF">JOE68_001178</name>
</gene>
<name>A0A8T8I155_9PSEU</name>
<keyword evidence="4" id="KW-0436">Ligase</keyword>
<feature type="compositionally biased region" description="Low complexity" evidence="1">
    <location>
        <begin position="129"/>
        <end position="143"/>
    </location>
</feature>
<sequence length="526" mass="55322">MSTSVDARLESGRSPDLSRLVATATREHPATPLFADDGWPEQPGPVRDVASFHAAVEHLAGRLWAAGVRPRQVVAVVLPNHPRVQLAAFALHRLGAVPALLAASMPAEHLVESVAALHPAWTLVDSGEDAPGNAADNAADNAPQGSAPEPAPGVLDLLGAHTRLLRRADLPAPAAFPVGALNPHEVALITHTSGTTAAPKLVAHSSASIHEHAAPQVRLMLEFGADRLAVKAISCAHARATSALITALVVGQPLAFATDDRPEAVAALLALLRPHSLEAHPNTYLRWEPIADLPDRPLASVARFSSTFDAIHPRTVRRLLSGTDVPDAFFLQAYGQTETGPVAARAMTREDPLGHDTRVVGVPAEGREARVVDEAGEPVPVGVAGHIEVRAVSRMVGYVGRESPGVEWWPMGDWGRLRADGAIELLDRVVDRVPGVASALALEDALLDRFPELQEALVLPGARRGVRVVVVARPGASADRALVGKAVEELGATPEEVVALAPEDLPVTGSKKVRRHVLRGAVGGAR</sequence>
<dbReference type="Proteomes" id="UP000671828">
    <property type="component" value="Chromosome"/>
</dbReference>
<feature type="domain" description="AMP-dependent synthetase/ligase" evidence="2">
    <location>
        <begin position="51"/>
        <end position="398"/>
    </location>
</feature>
<dbReference type="PANTHER" id="PTHR43767">
    <property type="entry name" value="LONG-CHAIN-FATTY-ACID--COA LIGASE"/>
    <property type="match status" value="1"/>
</dbReference>
<dbReference type="Pfam" id="PF00501">
    <property type="entry name" value="AMP-binding"/>
    <property type="match status" value="1"/>
</dbReference>
<dbReference type="InterPro" id="IPR000873">
    <property type="entry name" value="AMP-dep_synth/lig_dom"/>
</dbReference>
<evidence type="ECO:0000256" key="1">
    <source>
        <dbReference type="SAM" id="MobiDB-lite"/>
    </source>
</evidence>
<evidence type="ECO:0000313" key="4">
    <source>
        <dbReference type="EMBL" id="QTR04466.1"/>
    </source>
</evidence>
<dbReference type="PANTHER" id="PTHR43767:SF1">
    <property type="entry name" value="NONRIBOSOMAL PEPTIDE SYNTHASE PES1 (EUROFUNG)-RELATED"/>
    <property type="match status" value="1"/>
</dbReference>
<keyword evidence="6" id="KW-1185">Reference proteome</keyword>
<feature type="region of interest" description="Disordered" evidence="1">
    <location>
        <begin position="127"/>
        <end position="151"/>
    </location>
</feature>
<proteinExistence type="predicted"/>
<reference evidence="4" key="2">
    <citation type="submission" date="2021-04" db="EMBL/GenBank/DDBJ databases">
        <title>Saccharothrix algeriensis WGS.</title>
        <authorList>
            <person name="Stuskova K."/>
            <person name="Hakalova E."/>
            <person name="Tebbal A.B."/>
            <person name="Eichmeier A."/>
        </authorList>
    </citation>
    <scope>NUCLEOTIDE SEQUENCE</scope>
    <source>
        <strain evidence="4">NRRL B-24137</strain>
    </source>
</reference>
<dbReference type="GO" id="GO:0016874">
    <property type="term" value="F:ligase activity"/>
    <property type="evidence" value="ECO:0007669"/>
    <property type="project" value="UniProtKB-KW"/>
</dbReference>
<evidence type="ECO:0000313" key="6">
    <source>
        <dbReference type="Proteomes" id="UP001195724"/>
    </source>
</evidence>
<evidence type="ECO:0000259" key="2">
    <source>
        <dbReference type="Pfam" id="PF00501"/>
    </source>
</evidence>
<dbReference type="InterPro" id="IPR042099">
    <property type="entry name" value="ANL_N_sf"/>
</dbReference>